<name>A0A4D7JT75_9BACT</name>
<evidence type="ECO:0000259" key="1">
    <source>
        <dbReference type="PROSITE" id="PS51201"/>
    </source>
</evidence>
<dbReference type="SUPFAM" id="SSF116726">
    <property type="entry name" value="TrkA C-terminal domain-like"/>
    <property type="match status" value="1"/>
</dbReference>
<dbReference type="GO" id="GO:0008324">
    <property type="term" value="F:monoatomic cation transmembrane transporter activity"/>
    <property type="evidence" value="ECO:0007669"/>
    <property type="project" value="InterPro"/>
</dbReference>
<keyword evidence="3" id="KW-1185">Reference proteome</keyword>
<proteinExistence type="predicted"/>
<evidence type="ECO:0000313" key="3">
    <source>
        <dbReference type="Proteomes" id="UP000298616"/>
    </source>
</evidence>
<dbReference type="InterPro" id="IPR006037">
    <property type="entry name" value="RCK_C"/>
</dbReference>
<accession>A0A4D7JT75</accession>
<dbReference type="InterPro" id="IPR036721">
    <property type="entry name" value="RCK_C_sf"/>
</dbReference>
<dbReference type="InterPro" id="IPR050721">
    <property type="entry name" value="Trk_Ktr_HKT_K-transport"/>
</dbReference>
<dbReference type="EMBL" id="CP028923">
    <property type="protein sequence ID" value="QCK16710.1"/>
    <property type="molecule type" value="Genomic_DNA"/>
</dbReference>
<dbReference type="SUPFAM" id="SSF51735">
    <property type="entry name" value="NAD(P)-binding Rossmann-fold domains"/>
    <property type="match status" value="1"/>
</dbReference>
<dbReference type="Gene3D" id="3.30.70.1450">
    <property type="entry name" value="Regulator of K+ conductance, C-terminal domain"/>
    <property type="match status" value="1"/>
</dbReference>
<organism evidence="2 3">
    <name type="scientific">Mangrovivirga cuniculi</name>
    <dbReference type="NCBI Taxonomy" id="2715131"/>
    <lineage>
        <taxon>Bacteria</taxon>
        <taxon>Pseudomonadati</taxon>
        <taxon>Bacteroidota</taxon>
        <taxon>Cytophagia</taxon>
        <taxon>Cytophagales</taxon>
        <taxon>Mangrovivirgaceae</taxon>
        <taxon>Mangrovivirga</taxon>
    </lineage>
</organism>
<dbReference type="PANTHER" id="PTHR43833:SF7">
    <property type="entry name" value="KTR SYSTEM POTASSIUM UPTAKE PROTEIN C"/>
    <property type="match status" value="1"/>
</dbReference>
<dbReference type="AlphaFoldDB" id="A0A4D7JT75"/>
<dbReference type="OrthoDB" id="9776294at2"/>
<dbReference type="RefSeq" id="WP_137092302.1">
    <property type="nucleotide sequence ID" value="NZ_CP028923.1"/>
</dbReference>
<feature type="domain" description="RCK N-terminal" evidence="1">
    <location>
        <begin position="2"/>
        <end position="119"/>
    </location>
</feature>
<protein>
    <submittedName>
        <fullName evidence="2">Potassium transporter KtrA</fullName>
    </submittedName>
</protein>
<sequence>MANKFAVIGLGQFGTSIARTLASRGAEVMAIDINLDKVENIKDEVAYAVSLDSTDIKALRAQNVQEMDAVVVAIGENFEGLLLTTVLLLELNVNRLIARAANKQQYMILEKMGVNEILSPEETVGRTVAETLLHPNWQSYLSLPDDYEIVELKAPGRIVNESVGNLGLREKFNLNLITIKRVYEEERNGEKVKVEHIIGVPKKETVIYETDIIILLGKEKDVNRFEEVNK</sequence>
<dbReference type="PROSITE" id="PS51201">
    <property type="entry name" value="RCK_N"/>
    <property type="match status" value="1"/>
</dbReference>
<dbReference type="Gene3D" id="3.40.50.720">
    <property type="entry name" value="NAD(P)-binding Rossmann-like Domain"/>
    <property type="match status" value="1"/>
</dbReference>
<dbReference type="Proteomes" id="UP000298616">
    <property type="component" value="Chromosome"/>
</dbReference>
<dbReference type="Pfam" id="PF02254">
    <property type="entry name" value="TrkA_N"/>
    <property type="match status" value="1"/>
</dbReference>
<dbReference type="InterPro" id="IPR003148">
    <property type="entry name" value="RCK_N"/>
</dbReference>
<dbReference type="InterPro" id="IPR036291">
    <property type="entry name" value="NAD(P)-bd_dom_sf"/>
</dbReference>
<reference evidence="2 3" key="1">
    <citation type="submission" date="2018-04" db="EMBL/GenBank/DDBJ databases">
        <title>Complete genome uncultured novel isolate.</title>
        <authorList>
            <person name="Merlino G."/>
        </authorList>
    </citation>
    <scope>NUCLEOTIDE SEQUENCE [LARGE SCALE GENOMIC DNA]</scope>
    <source>
        <strain evidence="3">R1DC9</strain>
    </source>
</reference>
<evidence type="ECO:0000313" key="2">
    <source>
        <dbReference type="EMBL" id="QCK16710.1"/>
    </source>
</evidence>
<dbReference type="GO" id="GO:0006813">
    <property type="term" value="P:potassium ion transport"/>
    <property type="evidence" value="ECO:0007669"/>
    <property type="project" value="InterPro"/>
</dbReference>
<gene>
    <name evidence="2" type="ORF">DCC35_19210</name>
</gene>
<dbReference type="PANTHER" id="PTHR43833">
    <property type="entry name" value="POTASSIUM CHANNEL PROTEIN 2-RELATED-RELATED"/>
    <property type="match status" value="1"/>
</dbReference>
<dbReference type="Pfam" id="PF02080">
    <property type="entry name" value="TrkA_C"/>
    <property type="match status" value="1"/>
</dbReference>
<dbReference type="KEGG" id="fpf:DCC35_19210"/>